<protein>
    <submittedName>
        <fullName evidence="1">Uncharacterized protein</fullName>
    </submittedName>
</protein>
<dbReference type="AlphaFoldDB" id="A0ABC8KN23"/>
<name>A0ABC8KN23_ERUVS</name>
<gene>
    <name evidence="1" type="ORF">ERUC_LOCUS25938</name>
</gene>
<organism evidence="1 2">
    <name type="scientific">Eruca vesicaria subsp. sativa</name>
    <name type="common">Garden rocket</name>
    <name type="synonym">Eruca sativa</name>
    <dbReference type="NCBI Taxonomy" id="29727"/>
    <lineage>
        <taxon>Eukaryota</taxon>
        <taxon>Viridiplantae</taxon>
        <taxon>Streptophyta</taxon>
        <taxon>Embryophyta</taxon>
        <taxon>Tracheophyta</taxon>
        <taxon>Spermatophyta</taxon>
        <taxon>Magnoliopsida</taxon>
        <taxon>eudicotyledons</taxon>
        <taxon>Gunneridae</taxon>
        <taxon>Pentapetalae</taxon>
        <taxon>rosids</taxon>
        <taxon>malvids</taxon>
        <taxon>Brassicales</taxon>
        <taxon>Brassicaceae</taxon>
        <taxon>Brassiceae</taxon>
        <taxon>Eruca</taxon>
    </lineage>
</organism>
<reference evidence="1 2" key="1">
    <citation type="submission" date="2022-03" db="EMBL/GenBank/DDBJ databases">
        <authorList>
            <person name="Macdonald S."/>
            <person name="Ahmed S."/>
            <person name="Newling K."/>
        </authorList>
    </citation>
    <scope>NUCLEOTIDE SEQUENCE [LARGE SCALE GENOMIC DNA]</scope>
</reference>
<evidence type="ECO:0000313" key="2">
    <source>
        <dbReference type="Proteomes" id="UP001642260"/>
    </source>
</evidence>
<sequence length="123" mass="14900">MEIMALIGMLAVETLQHLKVLKVILMPIIIYDLWRLLARRLQLIPRRDWQDTLDQKISLALPEPQRNLTFLAWQSSLYWLWSERNGHLHANTFWSVEQIFRLLDRQRTRFRVSEKLIRPDLRP</sequence>
<evidence type="ECO:0000313" key="1">
    <source>
        <dbReference type="EMBL" id="CAH8360182.1"/>
    </source>
</evidence>
<dbReference type="EMBL" id="CAKOAT010279599">
    <property type="protein sequence ID" value="CAH8360182.1"/>
    <property type="molecule type" value="Genomic_DNA"/>
</dbReference>
<keyword evidence="2" id="KW-1185">Reference proteome</keyword>
<accession>A0ABC8KN23</accession>
<dbReference type="Proteomes" id="UP001642260">
    <property type="component" value="Unassembled WGS sequence"/>
</dbReference>
<proteinExistence type="predicted"/>
<comment type="caution">
    <text evidence="1">The sequence shown here is derived from an EMBL/GenBank/DDBJ whole genome shotgun (WGS) entry which is preliminary data.</text>
</comment>